<evidence type="ECO:0000259" key="1">
    <source>
        <dbReference type="Pfam" id="PF01965"/>
    </source>
</evidence>
<dbReference type="SUPFAM" id="SSF52317">
    <property type="entry name" value="Class I glutamine amidotransferase-like"/>
    <property type="match status" value="1"/>
</dbReference>
<organism evidence="2 3">
    <name type="scientific">Pelagibacterium halotolerans (strain DSM 22347 / JCM 15775 / CGMCC 1.7692 / B2)</name>
    <dbReference type="NCBI Taxonomy" id="1082931"/>
    <lineage>
        <taxon>Bacteria</taxon>
        <taxon>Pseudomonadati</taxon>
        <taxon>Pseudomonadota</taxon>
        <taxon>Alphaproteobacteria</taxon>
        <taxon>Hyphomicrobiales</taxon>
        <taxon>Devosiaceae</taxon>
        <taxon>Pelagibacterium</taxon>
    </lineage>
</organism>
<dbReference type="InterPro" id="IPR029062">
    <property type="entry name" value="Class_I_gatase-like"/>
</dbReference>
<evidence type="ECO:0000313" key="2">
    <source>
        <dbReference type="EMBL" id="AEQ51952.1"/>
    </source>
</evidence>
<gene>
    <name evidence="2" type="ordered locus">KKY_1942</name>
</gene>
<dbReference type="InterPro" id="IPR052158">
    <property type="entry name" value="INH-QAR"/>
</dbReference>
<feature type="domain" description="DJ-1/PfpI" evidence="1">
    <location>
        <begin position="3"/>
        <end position="163"/>
    </location>
</feature>
<dbReference type="RefSeq" id="WP_014131101.1">
    <property type="nucleotide sequence ID" value="NC_016078.1"/>
</dbReference>
<dbReference type="AlphaFoldDB" id="G4RFB4"/>
<dbReference type="HOGENOM" id="CLU_000445_44_5_5"/>
<reference evidence="2 3" key="1">
    <citation type="journal article" date="2012" name="J. Bacteriol.">
        <title>Complete genome sequence of Pelagibacterium halotolerans B2T.</title>
        <authorList>
            <person name="Huo Y.Y."/>
            <person name="Cheng H."/>
            <person name="Han X.F."/>
            <person name="Jiang X.W."/>
            <person name="Sun C."/>
            <person name="Zhang X.Q."/>
            <person name="Zhu X.F."/>
            <person name="Liu Y.F."/>
            <person name="Li P.F."/>
            <person name="Ni P.X."/>
            <person name="Wu M."/>
        </authorList>
    </citation>
    <scope>NUCLEOTIDE SEQUENCE [LARGE SCALE GENOMIC DNA]</scope>
    <source>
        <strain evidence="3">DSM 22347 / JCM 15775 / CGMCC 1.7692 / B2</strain>
    </source>
</reference>
<sequence length="189" mass="19436">METITIVLTEGYSDWEIGVLAGTGRAYYGAEIGFVSADGGPVTAVSGLKTEALERFSAPKGGVVVVCGGPAFESDTPPEIEGRLKQAHENGCVIAGICGATLALARAGLLDDVAHTSNGLDYLRAVGGYRGAAHYRDQPQAVRDGRIITAPAPAPASFAFEVLMAAGVEGEAAQAIMGMLSREHARMGS</sequence>
<dbReference type="InterPro" id="IPR002818">
    <property type="entry name" value="DJ-1/PfpI"/>
</dbReference>
<dbReference type="PANTHER" id="PTHR43130">
    <property type="entry name" value="ARAC-FAMILY TRANSCRIPTIONAL REGULATOR"/>
    <property type="match status" value="1"/>
</dbReference>
<dbReference type="Pfam" id="PF01965">
    <property type="entry name" value="DJ-1_PfpI"/>
    <property type="match status" value="1"/>
</dbReference>
<protein>
    <submittedName>
        <fullName evidence="2">ThiJ/PfpI family protein</fullName>
    </submittedName>
</protein>
<proteinExistence type="predicted"/>
<dbReference type="PANTHER" id="PTHR43130:SF3">
    <property type="entry name" value="HTH-TYPE TRANSCRIPTIONAL REGULATOR RV1931C"/>
    <property type="match status" value="1"/>
</dbReference>
<dbReference type="EMBL" id="CP003075">
    <property type="protein sequence ID" value="AEQ51952.1"/>
    <property type="molecule type" value="Genomic_DNA"/>
</dbReference>
<dbReference type="STRING" id="1082931.KKY_1942"/>
<accession>G4RFB4</accession>
<dbReference type="KEGG" id="phl:KKY_1942"/>
<keyword evidence="3" id="KW-1185">Reference proteome</keyword>
<dbReference type="eggNOG" id="COG0693">
    <property type="taxonomic scope" value="Bacteria"/>
</dbReference>
<evidence type="ECO:0000313" key="3">
    <source>
        <dbReference type="Proteomes" id="UP000008850"/>
    </source>
</evidence>
<name>G4RFB4_PELHB</name>
<dbReference type="Proteomes" id="UP000008850">
    <property type="component" value="Chromosome"/>
</dbReference>
<dbReference type="Gene3D" id="3.40.50.880">
    <property type="match status" value="1"/>
</dbReference>